<dbReference type="PROSITE" id="PS50977">
    <property type="entry name" value="HTH_TETR_2"/>
    <property type="match status" value="1"/>
</dbReference>
<keyword evidence="7" id="KW-1185">Reference proteome</keyword>
<comment type="caution">
    <text evidence="6">The sequence shown here is derived from an EMBL/GenBank/DDBJ whole genome shotgun (WGS) entry which is preliminary data.</text>
</comment>
<gene>
    <name evidence="6" type="ORF">ACFSYJ_35610</name>
</gene>
<sequence>MTVAPPSSRDRELTLRGRIVAAAARATVESGWSSVTMGKLAELAGVSRQTVYNEIGGKRQLAEAIVLAELQNFLTAVDAAFEAYPEDLVNAVRRACHNVLVLATKTPLLHAIVSASHGAGHDLLPLLTTQSATLIETAKTVLRKHVEATAPALPARELDVAIDTVVRTVLSHIMQPSASPDRTADDIALLVERFLAGISS</sequence>
<dbReference type="PANTHER" id="PTHR30055:SF234">
    <property type="entry name" value="HTH-TYPE TRANSCRIPTIONAL REGULATOR BETI"/>
    <property type="match status" value="1"/>
</dbReference>
<evidence type="ECO:0000259" key="5">
    <source>
        <dbReference type="PROSITE" id="PS50977"/>
    </source>
</evidence>
<dbReference type="InterPro" id="IPR050109">
    <property type="entry name" value="HTH-type_TetR-like_transc_reg"/>
</dbReference>
<keyword evidence="2 4" id="KW-0238">DNA-binding</keyword>
<name>A0ABW5GSZ3_9PSEU</name>
<evidence type="ECO:0000256" key="2">
    <source>
        <dbReference type="ARBA" id="ARBA00023125"/>
    </source>
</evidence>
<keyword evidence="3" id="KW-0804">Transcription</keyword>
<feature type="DNA-binding region" description="H-T-H motif" evidence="4">
    <location>
        <begin position="36"/>
        <end position="55"/>
    </location>
</feature>
<accession>A0ABW5GSZ3</accession>
<evidence type="ECO:0000313" key="7">
    <source>
        <dbReference type="Proteomes" id="UP001597419"/>
    </source>
</evidence>
<keyword evidence="1" id="KW-0805">Transcription regulation</keyword>
<evidence type="ECO:0000256" key="1">
    <source>
        <dbReference type="ARBA" id="ARBA00023015"/>
    </source>
</evidence>
<proteinExistence type="predicted"/>
<evidence type="ECO:0000313" key="6">
    <source>
        <dbReference type="EMBL" id="MFD2463990.1"/>
    </source>
</evidence>
<protein>
    <submittedName>
        <fullName evidence="6">TetR family transcriptional regulator</fullName>
    </submittedName>
</protein>
<dbReference type="Pfam" id="PF00440">
    <property type="entry name" value="TetR_N"/>
    <property type="match status" value="1"/>
</dbReference>
<reference evidence="7" key="1">
    <citation type="journal article" date="2019" name="Int. J. Syst. Evol. Microbiol.">
        <title>The Global Catalogue of Microorganisms (GCM) 10K type strain sequencing project: providing services to taxonomists for standard genome sequencing and annotation.</title>
        <authorList>
            <consortium name="The Broad Institute Genomics Platform"/>
            <consortium name="The Broad Institute Genome Sequencing Center for Infectious Disease"/>
            <person name="Wu L."/>
            <person name="Ma J."/>
        </authorList>
    </citation>
    <scope>NUCLEOTIDE SEQUENCE [LARGE SCALE GENOMIC DNA]</scope>
    <source>
        <strain evidence="7">CGMCC 4.7643</strain>
    </source>
</reference>
<dbReference type="Gene3D" id="1.10.357.10">
    <property type="entry name" value="Tetracycline Repressor, domain 2"/>
    <property type="match status" value="1"/>
</dbReference>
<dbReference type="Pfam" id="PF18556">
    <property type="entry name" value="TetR_C_35"/>
    <property type="match status" value="1"/>
</dbReference>
<feature type="domain" description="HTH tetR-type" evidence="5">
    <location>
        <begin position="13"/>
        <end position="73"/>
    </location>
</feature>
<evidence type="ECO:0000256" key="4">
    <source>
        <dbReference type="PROSITE-ProRule" id="PRU00335"/>
    </source>
</evidence>
<dbReference type="EMBL" id="JBHUKU010000022">
    <property type="protein sequence ID" value="MFD2463990.1"/>
    <property type="molecule type" value="Genomic_DNA"/>
</dbReference>
<dbReference type="InterPro" id="IPR001647">
    <property type="entry name" value="HTH_TetR"/>
</dbReference>
<organism evidence="6 7">
    <name type="scientific">Amycolatopsis samaneae</name>
    <dbReference type="NCBI Taxonomy" id="664691"/>
    <lineage>
        <taxon>Bacteria</taxon>
        <taxon>Bacillati</taxon>
        <taxon>Actinomycetota</taxon>
        <taxon>Actinomycetes</taxon>
        <taxon>Pseudonocardiales</taxon>
        <taxon>Pseudonocardiaceae</taxon>
        <taxon>Amycolatopsis</taxon>
    </lineage>
</organism>
<dbReference type="InterPro" id="IPR040611">
    <property type="entry name" value="AlkX_C"/>
</dbReference>
<dbReference type="SUPFAM" id="SSF46689">
    <property type="entry name" value="Homeodomain-like"/>
    <property type="match status" value="1"/>
</dbReference>
<dbReference type="RefSeq" id="WP_345386037.1">
    <property type="nucleotide sequence ID" value="NZ_BAABHG010000001.1"/>
</dbReference>
<dbReference type="Proteomes" id="UP001597419">
    <property type="component" value="Unassembled WGS sequence"/>
</dbReference>
<evidence type="ECO:0000256" key="3">
    <source>
        <dbReference type="ARBA" id="ARBA00023163"/>
    </source>
</evidence>
<dbReference type="InterPro" id="IPR009057">
    <property type="entry name" value="Homeodomain-like_sf"/>
</dbReference>
<dbReference type="PANTHER" id="PTHR30055">
    <property type="entry name" value="HTH-TYPE TRANSCRIPTIONAL REGULATOR RUTR"/>
    <property type="match status" value="1"/>
</dbReference>